<name>A0A7N2MPY9_QUELO</name>
<dbReference type="EnsemblPlants" id="QL10p021306:mrna">
    <property type="protein sequence ID" value="QL10p021306:mrna:CDS:1"/>
    <property type="gene ID" value="QL10p021306"/>
</dbReference>
<dbReference type="GO" id="GO:0035251">
    <property type="term" value="F:UDP-glucosyltransferase activity"/>
    <property type="evidence" value="ECO:0007669"/>
    <property type="project" value="TreeGrafter"/>
</dbReference>
<dbReference type="Pfam" id="PF00201">
    <property type="entry name" value="UDPGT"/>
    <property type="match status" value="1"/>
</dbReference>
<evidence type="ECO:0000256" key="1">
    <source>
        <dbReference type="ARBA" id="ARBA00009995"/>
    </source>
</evidence>
<dbReference type="InParanoid" id="A0A7N2MPY9"/>
<dbReference type="PANTHER" id="PTHR48047:SF118">
    <property type="entry name" value="HEXOSYLTRANSFERASE-RELATED"/>
    <property type="match status" value="1"/>
</dbReference>
<evidence type="ECO:0000313" key="5">
    <source>
        <dbReference type="Proteomes" id="UP000594261"/>
    </source>
</evidence>
<dbReference type="SUPFAM" id="SSF53756">
    <property type="entry name" value="UDP-Glycosyltransferase/glycogen phosphorylase"/>
    <property type="match status" value="1"/>
</dbReference>
<evidence type="ECO:0000313" key="4">
    <source>
        <dbReference type="EnsemblPlants" id="QL10p021306:mrna:CDS:1"/>
    </source>
</evidence>
<dbReference type="AlphaFoldDB" id="A0A7N2MPY9"/>
<evidence type="ECO:0000256" key="2">
    <source>
        <dbReference type="ARBA" id="ARBA00022676"/>
    </source>
</evidence>
<dbReference type="RefSeq" id="XP_030937573.1">
    <property type="nucleotide sequence ID" value="XM_031081713.1"/>
</dbReference>
<proteinExistence type="inferred from homology"/>
<dbReference type="Proteomes" id="UP000594261">
    <property type="component" value="Chromosome 10"/>
</dbReference>
<dbReference type="FunFam" id="3.40.50.2000:FF:000056">
    <property type="entry name" value="Glycosyltransferase"/>
    <property type="match status" value="1"/>
</dbReference>
<gene>
    <name evidence="4" type="primary">LOC115962842</name>
</gene>
<evidence type="ECO:0000256" key="3">
    <source>
        <dbReference type="ARBA" id="ARBA00022679"/>
    </source>
</evidence>
<protein>
    <submittedName>
        <fullName evidence="4">Uncharacterized protein</fullName>
    </submittedName>
</protein>
<accession>A0A7N2MPY9</accession>
<organism evidence="4 5">
    <name type="scientific">Quercus lobata</name>
    <name type="common">Valley oak</name>
    <dbReference type="NCBI Taxonomy" id="97700"/>
    <lineage>
        <taxon>Eukaryota</taxon>
        <taxon>Viridiplantae</taxon>
        <taxon>Streptophyta</taxon>
        <taxon>Embryophyta</taxon>
        <taxon>Tracheophyta</taxon>
        <taxon>Spermatophyta</taxon>
        <taxon>Magnoliopsida</taxon>
        <taxon>eudicotyledons</taxon>
        <taxon>Gunneridae</taxon>
        <taxon>Pentapetalae</taxon>
        <taxon>rosids</taxon>
        <taxon>fabids</taxon>
        <taxon>Fagales</taxon>
        <taxon>Fagaceae</taxon>
        <taxon>Quercus</taxon>
    </lineage>
</organism>
<sequence length="479" mass="53120">MSTTTTTTTGAHILAYTYPASGHIIPLLDLTHQLLRRGLTVTVVVIPTNLPLLQPLLSLHPSSLQPLVLPAPEPPTPSWKSRMAKDQAMRDLHHPFLLNWFHSHISPPIAIISDFFLGWTYHLAKQLGLPRVVFSPSSASGLSVLFSLWRDLPKKEDPEDMDFQVLLPKIPNSPVYPWRQLPNQYKNCKEGDADWEFSKNNMLDNFASWGLVVNSFTELERVYLDHLRTELGHDRVWAVGPLLPLVDDVVGSSSRGGSSSIPCEQVMAWLNSRNDNSVVYVCFGSRTTLNTKQMDVLVSALEQSGVEFILCVRGLDERLVGVGDDRGVIPNGFEDRVEGRGFVIKGWAPQVAILKHRAVGAFLTHCGWNSVLEGITAGVVMLTWPMGSDQFTNARLLVDQLGVGIRVGENIENIPEPSKLAHLLVESVSATRLERVRVKELSDAALGSIKGGSSDKDLDEFVERLYLGVAKIRTYTLRI</sequence>
<dbReference type="OrthoDB" id="5835829at2759"/>
<keyword evidence="5" id="KW-1185">Reference proteome</keyword>
<dbReference type="KEGG" id="qlo:115962842"/>
<dbReference type="OMA" id="MNMPERI"/>
<reference evidence="4 5" key="1">
    <citation type="journal article" date="2016" name="G3 (Bethesda)">
        <title>First Draft Assembly and Annotation of the Genome of a California Endemic Oak Quercus lobata Nee (Fagaceae).</title>
        <authorList>
            <person name="Sork V.L."/>
            <person name="Fitz-Gibbon S.T."/>
            <person name="Puiu D."/>
            <person name="Crepeau M."/>
            <person name="Gugger P.F."/>
            <person name="Sherman R."/>
            <person name="Stevens K."/>
            <person name="Langley C.H."/>
            <person name="Pellegrini M."/>
            <person name="Salzberg S.L."/>
        </authorList>
    </citation>
    <scope>NUCLEOTIDE SEQUENCE [LARGE SCALE GENOMIC DNA]</scope>
    <source>
        <strain evidence="4 5">cv. SW786</strain>
    </source>
</reference>
<dbReference type="PANTHER" id="PTHR48047">
    <property type="entry name" value="GLYCOSYLTRANSFERASE"/>
    <property type="match status" value="1"/>
</dbReference>
<dbReference type="EMBL" id="LRBV02000010">
    <property type="status" value="NOT_ANNOTATED_CDS"/>
    <property type="molecule type" value="Genomic_DNA"/>
</dbReference>
<keyword evidence="3" id="KW-0808">Transferase</keyword>
<dbReference type="Gene3D" id="3.40.50.2000">
    <property type="entry name" value="Glycogen Phosphorylase B"/>
    <property type="match status" value="2"/>
</dbReference>
<comment type="similarity">
    <text evidence="1">Belongs to the UDP-glycosyltransferase family.</text>
</comment>
<dbReference type="CDD" id="cd03784">
    <property type="entry name" value="GT1_Gtf-like"/>
    <property type="match status" value="1"/>
</dbReference>
<dbReference type="Gramene" id="QL10p021306:mrna">
    <property type="protein sequence ID" value="QL10p021306:mrna:CDS:1"/>
    <property type="gene ID" value="QL10p021306"/>
</dbReference>
<reference evidence="4" key="2">
    <citation type="submission" date="2021-01" db="UniProtKB">
        <authorList>
            <consortium name="EnsemblPlants"/>
        </authorList>
    </citation>
    <scope>IDENTIFICATION</scope>
</reference>
<keyword evidence="2" id="KW-0328">Glycosyltransferase</keyword>
<dbReference type="InterPro" id="IPR002213">
    <property type="entry name" value="UDP_glucos_trans"/>
</dbReference>
<dbReference type="GeneID" id="115962842"/>